<comment type="subcellular location">
    <subcellularLocation>
        <location evidence="1">Mitochondrion</location>
    </subcellularLocation>
</comment>
<dbReference type="Pfam" id="PF00579">
    <property type="entry name" value="tRNA-synt_1b"/>
    <property type="match status" value="1"/>
</dbReference>
<comment type="catalytic activity">
    <reaction evidence="10">
        <text>tRNA(Trp) + L-tryptophan + ATP = L-tryptophyl-tRNA(Trp) + AMP + diphosphate + H(+)</text>
        <dbReference type="Rhea" id="RHEA:24080"/>
        <dbReference type="Rhea" id="RHEA-COMP:9671"/>
        <dbReference type="Rhea" id="RHEA-COMP:9705"/>
        <dbReference type="ChEBI" id="CHEBI:15378"/>
        <dbReference type="ChEBI" id="CHEBI:30616"/>
        <dbReference type="ChEBI" id="CHEBI:33019"/>
        <dbReference type="ChEBI" id="CHEBI:57912"/>
        <dbReference type="ChEBI" id="CHEBI:78442"/>
        <dbReference type="ChEBI" id="CHEBI:78535"/>
        <dbReference type="ChEBI" id="CHEBI:456215"/>
        <dbReference type="EC" id="6.1.1.2"/>
    </reaction>
</comment>
<dbReference type="InterPro" id="IPR002305">
    <property type="entry name" value="aa-tRNA-synth_Ic"/>
</dbReference>
<evidence type="ECO:0000256" key="7">
    <source>
        <dbReference type="ARBA" id="ARBA00022917"/>
    </source>
</evidence>
<evidence type="ECO:0000256" key="11">
    <source>
        <dbReference type="SAM" id="MobiDB-lite"/>
    </source>
</evidence>
<evidence type="ECO:0000256" key="8">
    <source>
        <dbReference type="ARBA" id="ARBA00023146"/>
    </source>
</evidence>
<dbReference type="Gene3D" id="3.40.50.620">
    <property type="entry name" value="HUPs"/>
    <property type="match status" value="1"/>
</dbReference>
<protein>
    <recommendedName>
        <fullName evidence="3">tryptophan--tRNA ligase</fullName>
        <ecNumber evidence="3">6.1.1.2</ecNumber>
    </recommendedName>
    <alternativeName>
        <fullName evidence="9">Tryptophanyl-tRNA synthetase</fullName>
    </alternativeName>
</protein>
<dbReference type="GO" id="GO:0005524">
    <property type="term" value="F:ATP binding"/>
    <property type="evidence" value="ECO:0007669"/>
    <property type="project" value="UniProtKB-KW"/>
</dbReference>
<evidence type="ECO:0000256" key="5">
    <source>
        <dbReference type="ARBA" id="ARBA00022741"/>
    </source>
</evidence>
<dbReference type="SUPFAM" id="SSF52374">
    <property type="entry name" value="Nucleotidylyl transferase"/>
    <property type="match status" value="1"/>
</dbReference>
<feature type="region of interest" description="Disordered" evidence="11">
    <location>
        <begin position="454"/>
        <end position="500"/>
    </location>
</feature>
<keyword evidence="5" id="KW-0547">Nucleotide-binding</keyword>
<gene>
    <name evidence="12" type="ORF">CHIRRI_LOCUS7659</name>
</gene>
<dbReference type="Proteomes" id="UP001153620">
    <property type="component" value="Chromosome 2"/>
</dbReference>
<dbReference type="InterPro" id="IPR001412">
    <property type="entry name" value="aa-tRNA-synth_I_CS"/>
</dbReference>
<dbReference type="NCBIfam" id="TIGR00233">
    <property type="entry name" value="trpS"/>
    <property type="match status" value="1"/>
</dbReference>
<evidence type="ECO:0000313" key="12">
    <source>
        <dbReference type="EMBL" id="CAG9804780.1"/>
    </source>
</evidence>
<comment type="similarity">
    <text evidence="2">Belongs to the class-I aminoacyl-tRNA synthetase family.</text>
</comment>
<reference evidence="12" key="2">
    <citation type="submission" date="2022-10" db="EMBL/GenBank/DDBJ databases">
        <authorList>
            <consortium name="ENA_rothamsted_submissions"/>
            <consortium name="culmorum"/>
            <person name="King R."/>
        </authorList>
    </citation>
    <scope>NUCLEOTIDE SEQUENCE</scope>
</reference>
<dbReference type="EMBL" id="OU895878">
    <property type="protein sequence ID" value="CAG9804780.1"/>
    <property type="molecule type" value="Genomic_DNA"/>
</dbReference>
<dbReference type="InterPro" id="IPR050203">
    <property type="entry name" value="Trp-tRNA_synthetase"/>
</dbReference>
<reference evidence="12" key="1">
    <citation type="submission" date="2022-01" db="EMBL/GenBank/DDBJ databases">
        <authorList>
            <person name="King R."/>
        </authorList>
    </citation>
    <scope>NUCLEOTIDE SEQUENCE</scope>
</reference>
<dbReference type="GO" id="GO:0070183">
    <property type="term" value="P:mitochondrial tryptophanyl-tRNA aminoacylation"/>
    <property type="evidence" value="ECO:0007669"/>
    <property type="project" value="TreeGrafter"/>
</dbReference>
<sequence length="634" mass="71150">MLSKRLLKVSANRVLRKYSDSVNQKPKKVFSGIQPTGNLHIGNYFGAIKKWIELQDSEYDVTYCIVDLHAITLPQKPKQLTENTLKLCANLLACGINPEKATLFLQSEVKEHSELCWILSCITTMARLTHLPQFKDKSAKLKEIPLGLYLYPILQAADIMLYKTNFVPVGEDQIQHIQLAQHLTKNFNNRFGYTFPTCQPMISEDLSCRIKSLRDATKKMSKSDPDPKSCVMIEDTPDQMTTKVKKALTDFISQVTFDPVNRPSVANLLTIHSLTSNKSIETICEEVKHLDTGQYKFVVADALVEHFNPIRLKVEDYLKNPDYLQSILEKGNDKAREVAEKTIDEVKAKVGWGLKALSVLITVKIKIILLVLFIGGGIFYGLKVWQGSALGCPEPIISEIKHHDIHDILPYHGQLSPDISYSAPPPDAYSGYSGYSGYDSSVYSNTPASFSGGPPSSFSSGSQSSFSGGPPSGPQSLSSIISSGSGSSDGPTNSYLPPNRRNVYTGRAINDTPAAMLSDLMFRFLGVKSESCKRRFICELDFRNPFMSYALNYIGNDVFKHYRLDKESSKYPKKFADCEKLYSDCEIPKEGYSTKKRRRFYRKRNQTASEEEITVNPTIETTDLVTKYVKDQEK</sequence>
<dbReference type="InterPro" id="IPR014729">
    <property type="entry name" value="Rossmann-like_a/b/a_fold"/>
</dbReference>
<keyword evidence="6" id="KW-0067">ATP-binding</keyword>
<evidence type="ECO:0000256" key="10">
    <source>
        <dbReference type="ARBA" id="ARBA00049929"/>
    </source>
</evidence>
<dbReference type="FunFam" id="1.10.240.10:FF:000002">
    <property type="entry name" value="Tryptophan--tRNA ligase"/>
    <property type="match status" value="1"/>
</dbReference>
<keyword evidence="4" id="KW-0436">Ligase</keyword>
<evidence type="ECO:0000313" key="13">
    <source>
        <dbReference type="Proteomes" id="UP001153620"/>
    </source>
</evidence>
<dbReference type="GO" id="GO:0005759">
    <property type="term" value="C:mitochondrial matrix"/>
    <property type="evidence" value="ECO:0007669"/>
    <property type="project" value="TreeGrafter"/>
</dbReference>
<dbReference type="PROSITE" id="PS00178">
    <property type="entry name" value="AA_TRNA_LIGASE_I"/>
    <property type="match status" value="1"/>
</dbReference>
<dbReference type="CDD" id="cd00806">
    <property type="entry name" value="TrpRS_core"/>
    <property type="match status" value="1"/>
</dbReference>
<dbReference type="EC" id="6.1.1.2" evidence="3"/>
<accession>A0A9N9RTK5</accession>
<dbReference type="Gene3D" id="1.10.240.10">
    <property type="entry name" value="Tyrosyl-Transfer RNA Synthetase"/>
    <property type="match status" value="1"/>
</dbReference>
<organism evidence="12 13">
    <name type="scientific">Chironomus riparius</name>
    <dbReference type="NCBI Taxonomy" id="315576"/>
    <lineage>
        <taxon>Eukaryota</taxon>
        <taxon>Metazoa</taxon>
        <taxon>Ecdysozoa</taxon>
        <taxon>Arthropoda</taxon>
        <taxon>Hexapoda</taxon>
        <taxon>Insecta</taxon>
        <taxon>Pterygota</taxon>
        <taxon>Neoptera</taxon>
        <taxon>Endopterygota</taxon>
        <taxon>Diptera</taxon>
        <taxon>Nematocera</taxon>
        <taxon>Chironomoidea</taxon>
        <taxon>Chironomidae</taxon>
        <taxon>Chironominae</taxon>
        <taxon>Chironomus</taxon>
    </lineage>
</organism>
<dbReference type="OrthoDB" id="15808at2759"/>
<evidence type="ECO:0000256" key="3">
    <source>
        <dbReference type="ARBA" id="ARBA00013161"/>
    </source>
</evidence>
<evidence type="ECO:0000256" key="2">
    <source>
        <dbReference type="ARBA" id="ARBA00005594"/>
    </source>
</evidence>
<evidence type="ECO:0000256" key="9">
    <source>
        <dbReference type="ARBA" id="ARBA00030268"/>
    </source>
</evidence>
<dbReference type="GO" id="GO:0004830">
    <property type="term" value="F:tryptophan-tRNA ligase activity"/>
    <property type="evidence" value="ECO:0007669"/>
    <property type="project" value="UniProtKB-EC"/>
</dbReference>
<dbReference type="PRINTS" id="PR01039">
    <property type="entry name" value="TRNASYNTHTRP"/>
</dbReference>
<evidence type="ECO:0000256" key="4">
    <source>
        <dbReference type="ARBA" id="ARBA00022598"/>
    </source>
</evidence>
<dbReference type="HAMAP" id="MF_00140_B">
    <property type="entry name" value="Trp_tRNA_synth_B"/>
    <property type="match status" value="1"/>
</dbReference>
<dbReference type="PANTHER" id="PTHR43766">
    <property type="entry name" value="TRYPTOPHAN--TRNA LIGASE, MITOCHONDRIAL"/>
    <property type="match status" value="1"/>
</dbReference>
<keyword evidence="7" id="KW-0648">Protein biosynthesis</keyword>
<dbReference type="PANTHER" id="PTHR43766:SF1">
    <property type="entry name" value="TRYPTOPHAN--TRNA LIGASE, MITOCHONDRIAL"/>
    <property type="match status" value="1"/>
</dbReference>
<name>A0A9N9RTK5_9DIPT</name>
<dbReference type="InterPro" id="IPR024109">
    <property type="entry name" value="Trp-tRNA-ligase_bac-type"/>
</dbReference>
<keyword evidence="8" id="KW-0030">Aminoacyl-tRNA synthetase</keyword>
<evidence type="ECO:0000256" key="1">
    <source>
        <dbReference type="ARBA" id="ARBA00004173"/>
    </source>
</evidence>
<feature type="compositionally biased region" description="Low complexity" evidence="11">
    <location>
        <begin position="454"/>
        <end position="488"/>
    </location>
</feature>
<proteinExistence type="inferred from homology"/>
<keyword evidence="13" id="KW-1185">Reference proteome</keyword>
<dbReference type="InterPro" id="IPR002306">
    <property type="entry name" value="Trp-tRNA-ligase"/>
</dbReference>
<dbReference type="AlphaFoldDB" id="A0A9N9RTK5"/>
<evidence type="ECO:0000256" key="6">
    <source>
        <dbReference type="ARBA" id="ARBA00022840"/>
    </source>
</evidence>